<accession>A0ABT6UX69</accession>
<protein>
    <submittedName>
        <fullName evidence="1">Thioesterase family protein</fullName>
        <ecNumber evidence="1">3.1.2.-</ecNumber>
    </submittedName>
</protein>
<dbReference type="PANTHER" id="PTHR31793:SF24">
    <property type="entry name" value="LONG-CHAIN ACYL-COA THIOESTERASE FADM"/>
    <property type="match status" value="1"/>
</dbReference>
<reference evidence="1 2" key="1">
    <citation type="submission" date="2023-04" db="EMBL/GenBank/DDBJ databases">
        <title>Halomonas strains isolated from rhizosphere soil.</title>
        <authorList>
            <person name="Xu L."/>
            <person name="Sun J.-Q."/>
        </authorList>
    </citation>
    <scope>NUCLEOTIDE SEQUENCE [LARGE SCALE GENOMIC DNA]</scope>
    <source>
        <strain evidence="1 2">LR5S20</strain>
    </source>
</reference>
<comment type="caution">
    <text evidence="1">The sequence shown here is derived from an EMBL/GenBank/DDBJ whole genome shotgun (WGS) entry which is preliminary data.</text>
</comment>
<dbReference type="Gene3D" id="3.10.129.10">
    <property type="entry name" value="Hotdog Thioesterase"/>
    <property type="match status" value="1"/>
</dbReference>
<organism evidence="1 2">
    <name type="scientific">Halomonas rhizosphaerae</name>
    <dbReference type="NCBI Taxonomy" id="3043296"/>
    <lineage>
        <taxon>Bacteria</taxon>
        <taxon>Pseudomonadati</taxon>
        <taxon>Pseudomonadota</taxon>
        <taxon>Gammaproteobacteria</taxon>
        <taxon>Oceanospirillales</taxon>
        <taxon>Halomonadaceae</taxon>
        <taxon>Halomonas</taxon>
    </lineage>
</organism>
<evidence type="ECO:0000313" key="2">
    <source>
        <dbReference type="Proteomes" id="UP001225957"/>
    </source>
</evidence>
<dbReference type="InterPro" id="IPR029069">
    <property type="entry name" value="HotDog_dom_sf"/>
</dbReference>
<keyword evidence="2" id="KW-1185">Reference proteome</keyword>
<dbReference type="SUPFAM" id="SSF54637">
    <property type="entry name" value="Thioesterase/thiol ester dehydrase-isomerase"/>
    <property type="match status" value="1"/>
</dbReference>
<proteinExistence type="predicted"/>
<keyword evidence="1" id="KW-0378">Hydrolase</keyword>
<dbReference type="EC" id="3.1.2.-" evidence="1"/>
<sequence length="147" mass="16365">MPAQEAVSMDPRISRTALRVRGYHLDGYGHVNNARYLEFLEEGRWAYFDDRPGLAAFLQKGDVAFVAVNLNIDYRRAAVAGDDLEVLTRLAELGSRRARMHQEVRRVRDGKPVASADITFVLLDVAANRAIEIGGEIREAMAALVLP</sequence>
<name>A0ABT6UX69_9GAMM</name>
<dbReference type="EMBL" id="JASCQP010000017">
    <property type="protein sequence ID" value="MDI5890526.1"/>
    <property type="molecule type" value="Genomic_DNA"/>
</dbReference>
<dbReference type="PANTHER" id="PTHR31793">
    <property type="entry name" value="4-HYDROXYBENZOYL-COA THIOESTERASE FAMILY MEMBER"/>
    <property type="match status" value="1"/>
</dbReference>
<dbReference type="Proteomes" id="UP001225957">
    <property type="component" value="Unassembled WGS sequence"/>
</dbReference>
<dbReference type="CDD" id="cd00586">
    <property type="entry name" value="4HBT"/>
    <property type="match status" value="1"/>
</dbReference>
<dbReference type="GO" id="GO:0016787">
    <property type="term" value="F:hydrolase activity"/>
    <property type="evidence" value="ECO:0007669"/>
    <property type="project" value="UniProtKB-KW"/>
</dbReference>
<gene>
    <name evidence="1" type="ORF">QLQ83_05420</name>
</gene>
<evidence type="ECO:0000313" key="1">
    <source>
        <dbReference type="EMBL" id="MDI5890526.1"/>
    </source>
</evidence>
<dbReference type="Pfam" id="PF13279">
    <property type="entry name" value="4HBT_2"/>
    <property type="match status" value="1"/>
</dbReference>
<dbReference type="InterPro" id="IPR050563">
    <property type="entry name" value="4-hydroxybenzoyl-CoA_TE"/>
</dbReference>